<feature type="chain" id="PRO_5045888790" evidence="1">
    <location>
        <begin position="35"/>
        <end position="221"/>
    </location>
</feature>
<sequence length="221" mass="23532">MEDMDMKVHRWKTITALAVAVSLALTIGAAPSQAAPLGEGPNVSAGLSASDLSKLPLTDRHLTKREKVNLAVVLRAYHVAEGDVLDSQGFIDLFAKDGVLNGIGGVEGQTSLRDQQLGGLVVWMGTFLPDVHRQLKQITVRGDVVGIELSIQGTFLGPFDTPAGVIKPTGAKIDIPTADFWYLRNGKVEVFDCHIGFTTLYAQLGILPDYASAVAAAAPKR</sequence>
<comment type="caution">
    <text evidence="3">The sequence shown here is derived from an EMBL/GenBank/DDBJ whole genome shotgun (WGS) entry which is preliminary data.</text>
</comment>
<name>A0ABV9WH47_9ACTN</name>
<evidence type="ECO:0000256" key="1">
    <source>
        <dbReference type="SAM" id="SignalP"/>
    </source>
</evidence>
<dbReference type="InterPro" id="IPR037401">
    <property type="entry name" value="SnoaL-like"/>
</dbReference>
<keyword evidence="1" id="KW-0732">Signal</keyword>
<dbReference type="Gene3D" id="3.10.450.50">
    <property type="match status" value="1"/>
</dbReference>
<evidence type="ECO:0000313" key="3">
    <source>
        <dbReference type="EMBL" id="MFC5007385.1"/>
    </source>
</evidence>
<feature type="domain" description="SnoaL-like" evidence="2">
    <location>
        <begin position="82"/>
        <end position="188"/>
    </location>
</feature>
<dbReference type="EMBL" id="JBHSIU010000122">
    <property type="protein sequence ID" value="MFC5007385.1"/>
    <property type="molecule type" value="Genomic_DNA"/>
</dbReference>
<dbReference type="Proteomes" id="UP001595912">
    <property type="component" value="Unassembled WGS sequence"/>
</dbReference>
<protein>
    <submittedName>
        <fullName evidence="3">Nuclear transport factor 2 family protein</fullName>
    </submittedName>
</protein>
<evidence type="ECO:0000313" key="4">
    <source>
        <dbReference type="Proteomes" id="UP001595912"/>
    </source>
</evidence>
<reference evidence="4" key="1">
    <citation type="journal article" date="2019" name="Int. J. Syst. Evol. Microbiol.">
        <title>The Global Catalogue of Microorganisms (GCM) 10K type strain sequencing project: providing services to taxonomists for standard genome sequencing and annotation.</title>
        <authorList>
            <consortium name="The Broad Institute Genomics Platform"/>
            <consortium name="The Broad Institute Genome Sequencing Center for Infectious Disease"/>
            <person name="Wu L."/>
            <person name="Ma J."/>
        </authorList>
    </citation>
    <scope>NUCLEOTIDE SEQUENCE [LARGE SCALE GENOMIC DNA]</scope>
    <source>
        <strain evidence="4">CGMCC 4.7152</strain>
    </source>
</reference>
<dbReference type="Pfam" id="PF12680">
    <property type="entry name" value="SnoaL_2"/>
    <property type="match status" value="1"/>
</dbReference>
<dbReference type="SUPFAM" id="SSF54427">
    <property type="entry name" value="NTF2-like"/>
    <property type="match status" value="1"/>
</dbReference>
<dbReference type="RefSeq" id="WP_380128030.1">
    <property type="nucleotide sequence ID" value="NZ_JBHSIU010000122.1"/>
</dbReference>
<gene>
    <name evidence="3" type="ORF">ACFPIJ_57440</name>
</gene>
<dbReference type="InterPro" id="IPR032710">
    <property type="entry name" value="NTF2-like_dom_sf"/>
</dbReference>
<accession>A0ABV9WH47</accession>
<organism evidence="3 4">
    <name type="scientific">Dactylosporangium cerinum</name>
    <dbReference type="NCBI Taxonomy" id="1434730"/>
    <lineage>
        <taxon>Bacteria</taxon>
        <taxon>Bacillati</taxon>
        <taxon>Actinomycetota</taxon>
        <taxon>Actinomycetes</taxon>
        <taxon>Micromonosporales</taxon>
        <taxon>Micromonosporaceae</taxon>
        <taxon>Dactylosporangium</taxon>
    </lineage>
</organism>
<evidence type="ECO:0000259" key="2">
    <source>
        <dbReference type="Pfam" id="PF12680"/>
    </source>
</evidence>
<feature type="signal peptide" evidence="1">
    <location>
        <begin position="1"/>
        <end position="34"/>
    </location>
</feature>
<keyword evidence="4" id="KW-1185">Reference proteome</keyword>
<proteinExistence type="predicted"/>